<protein>
    <recommendedName>
        <fullName evidence="3">Retrotransposon gag domain-containing protein</fullName>
    </recommendedName>
</protein>
<reference evidence="1 2" key="1">
    <citation type="submission" date="2023-08" db="EMBL/GenBank/DDBJ databases">
        <title>A Necator americanus chromosomal reference genome.</title>
        <authorList>
            <person name="Ilik V."/>
            <person name="Petrzelkova K.J."/>
            <person name="Pardy F."/>
            <person name="Fuh T."/>
            <person name="Niatou-Singa F.S."/>
            <person name="Gouil Q."/>
            <person name="Baker L."/>
            <person name="Ritchie M.E."/>
            <person name="Jex A.R."/>
            <person name="Gazzola D."/>
            <person name="Li H."/>
            <person name="Toshio Fujiwara R."/>
            <person name="Zhan B."/>
            <person name="Aroian R.V."/>
            <person name="Pafco B."/>
            <person name="Schwarz E.M."/>
        </authorList>
    </citation>
    <scope>NUCLEOTIDE SEQUENCE [LARGE SCALE GENOMIC DNA]</scope>
    <source>
        <strain evidence="1 2">Aroian</strain>
        <tissue evidence="1">Whole animal</tissue>
    </source>
</reference>
<evidence type="ECO:0008006" key="3">
    <source>
        <dbReference type="Google" id="ProtNLM"/>
    </source>
</evidence>
<dbReference type="EMBL" id="JAVFWL010000004">
    <property type="protein sequence ID" value="KAK6751695.1"/>
    <property type="molecule type" value="Genomic_DNA"/>
</dbReference>
<organism evidence="1 2">
    <name type="scientific">Necator americanus</name>
    <name type="common">Human hookworm</name>
    <dbReference type="NCBI Taxonomy" id="51031"/>
    <lineage>
        <taxon>Eukaryota</taxon>
        <taxon>Metazoa</taxon>
        <taxon>Ecdysozoa</taxon>
        <taxon>Nematoda</taxon>
        <taxon>Chromadorea</taxon>
        <taxon>Rhabditida</taxon>
        <taxon>Rhabditina</taxon>
        <taxon>Rhabditomorpha</taxon>
        <taxon>Strongyloidea</taxon>
        <taxon>Ancylostomatidae</taxon>
        <taxon>Bunostominae</taxon>
        <taxon>Necator</taxon>
    </lineage>
</organism>
<evidence type="ECO:0000313" key="2">
    <source>
        <dbReference type="Proteomes" id="UP001303046"/>
    </source>
</evidence>
<gene>
    <name evidence="1" type="primary">Necator_chrIV.g16532</name>
    <name evidence="1" type="ORF">RB195_003235</name>
</gene>
<name>A0ABR1DP05_NECAM</name>
<dbReference type="Proteomes" id="UP001303046">
    <property type="component" value="Unassembled WGS sequence"/>
</dbReference>
<evidence type="ECO:0000313" key="1">
    <source>
        <dbReference type="EMBL" id="KAK6751695.1"/>
    </source>
</evidence>
<proteinExistence type="predicted"/>
<accession>A0ABR1DP05</accession>
<keyword evidence="2" id="KW-1185">Reference proteome</keyword>
<comment type="caution">
    <text evidence="1">The sequence shown here is derived from an EMBL/GenBank/DDBJ whole genome shotgun (WGS) entry which is preliminary data.</text>
</comment>
<sequence length="152" mass="16712">MNMSAASSDARAVAALFSLDSRAVAAIPRSDDDASVNGRDAKTPKATALAITEVWNGASVTSSPRRCYATATPQQWAHFLICYWDCEKVEELDQRDLRDFNATVALLKQAFEGSQHRYTAREASVCQQQPGKLSATFADRLLNLAWLLQTKT</sequence>